<dbReference type="PROSITE" id="PS50109">
    <property type="entry name" value="HIS_KIN"/>
    <property type="match status" value="1"/>
</dbReference>
<keyword evidence="8 14" id="KW-0547">Nucleotide-binding</keyword>
<keyword evidence="6 14" id="KW-0808">Transferase</keyword>
<dbReference type="Gene3D" id="1.20.120.960">
    <property type="entry name" value="Histidine kinase NarX, sensor domain"/>
    <property type="match status" value="1"/>
</dbReference>
<evidence type="ECO:0000259" key="16">
    <source>
        <dbReference type="PROSITE" id="PS50109"/>
    </source>
</evidence>
<reference evidence="18 19" key="1">
    <citation type="submission" date="2024-02" db="EMBL/GenBank/DDBJ databases">
        <title>Tn5403 promotes plasmid rearrangements and degradation of the Klebsiella pneumoniae carbapenemase (KPC) transposon Tn4401.</title>
        <authorList>
            <person name="Sheppard A.E."/>
            <person name="Barry K.E."/>
            <person name="Parikh H.I."/>
            <person name="Vegesana K."/>
            <person name="Sebra R."/>
            <person name="George S."/>
            <person name="Sanderson N.D."/>
            <person name="Stoesser N."/>
            <person name="Eyre D.W."/>
            <person name="Crook D.W."/>
            <person name="Walker A.S."/>
            <person name="Mathers A.J."/>
        </authorList>
    </citation>
    <scope>NUCLEOTIDE SEQUENCE [LARGE SCALE GENOMIC DNA]</scope>
    <source>
        <strain evidence="18 19">CAV1921</strain>
    </source>
</reference>
<dbReference type="Gene3D" id="3.30.565.10">
    <property type="entry name" value="Histidine kinase-like ATPase, C-terminal domain"/>
    <property type="match status" value="1"/>
</dbReference>
<evidence type="ECO:0000256" key="11">
    <source>
        <dbReference type="ARBA" id="ARBA00022989"/>
    </source>
</evidence>
<keyword evidence="7 15" id="KW-0812">Transmembrane</keyword>
<dbReference type="CDD" id="cd16917">
    <property type="entry name" value="HATPase_UhpB-NarQ-NarX-like"/>
    <property type="match status" value="1"/>
</dbReference>
<dbReference type="Pfam" id="PF02518">
    <property type="entry name" value="HATPase_c"/>
    <property type="match status" value="1"/>
</dbReference>
<feature type="domain" description="HAMP" evidence="17">
    <location>
        <begin position="176"/>
        <end position="228"/>
    </location>
</feature>
<dbReference type="GO" id="GO:0004673">
    <property type="term" value="F:protein histidine kinase activity"/>
    <property type="evidence" value="ECO:0007669"/>
    <property type="project" value="UniProtKB-EC"/>
</dbReference>
<evidence type="ECO:0000256" key="13">
    <source>
        <dbReference type="ARBA" id="ARBA00023136"/>
    </source>
</evidence>
<evidence type="ECO:0000256" key="9">
    <source>
        <dbReference type="ARBA" id="ARBA00022777"/>
    </source>
</evidence>
<evidence type="ECO:0000256" key="14">
    <source>
        <dbReference type="PIRNR" id="PIRNR003167"/>
    </source>
</evidence>
<dbReference type="InterPro" id="IPR003660">
    <property type="entry name" value="HAMP_dom"/>
</dbReference>
<organism evidence="18 19">
    <name type="scientific">Raoultella ornithinolytica</name>
    <name type="common">Klebsiella ornithinolytica</name>
    <dbReference type="NCBI Taxonomy" id="54291"/>
    <lineage>
        <taxon>Bacteria</taxon>
        <taxon>Pseudomonadati</taxon>
        <taxon>Pseudomonadota</taxon>
        <taxon>Gammaproteobacteria</taxon>
        <taxon>Enterobacterales</taxon>
        <taxon>Enterobacteriaceae</taxon>
        <taxon>Klebsiella/Raoultella group</taxon>
        <taxon>Raoultella</taxon>
    </lineage>
</organism>
<dbReference type="Gene3D" id="1.10.287.130">
    <property type="match status" value="1"/>
</dbReference>
<keyword evidence="13 14" id="KW-0472">Membrane</keyword>
<dbReference type="SUPFAM" id="SSF158472">
    <property type="entry name" value="HAMP domain-like"/>
    <property type="match status" value="1"/>
</dbReference>
<keyword evidence="11 15" id="KW-1133">Transmembrane helix</keyword>
<dbReference type="PANTHER" id="PTHR24421">
    <property type="entry name" value="NITRATE/NITRITE SENSOR PROTEIN NARX-RELATED"/>
    <property type="match status" value="1"/>
</dbReference>
<accession>A0ABZ2E2B9</accession>
<dbReference type="InterPro" id="IPR005467">
    <property type="entry name" value="His_kinase_dom"/>
</dbReference>
<dbReference type="CDD" id="cd22900">
    <property type="entry name" value="NarX_sensor"/>
    <property type="match status" value="1"/>
</dbReference>
<evidence type="ECO:0000256" key="10">
    <source>
        <dbReference type="ARBA" id="ARBA00022840"/>
    </source>
</evidence>
<dbReference type="EC" id="2.7.13.3" evidence="14"/>
<keyword evidence="3 14" id="KW-1003">Cell membrane</keyword>
<evidence type="ECO:0000313" key="18">
    <source>
        <dbReference type="EMBL" id="WWC13728.1"/>
    </source>
</evidence>
<dbReference type="InterPro" id="IPR029095">
    <property type="entry name" value="NarX-like_N"/>
</dbReference>
<comment type="subcellular location">
    <subcellularLocation>
        <location evidence="2">Cell inner membrane</location>
        <topology evidence="2">Multi-pass membrane protein</topology>
    </subcellularLocation>
</comment>
<dbReference type="PROSITE" id="PS50885">
    <property type="entry name" value="HAMP"/>
    <property type="match status" value="1"/>
</dbReference>
<dbReference type="PANTHER" id="PTHR24421:SF51">
    <property type="entry name" value="NITRATE_NITRITE SENSOR PROTEIN NARX"/>
    <property type="match status" value="1"/>
</dbReference>
<protein>
    <recommendedName>
        <fullName evidence="14">Sensor protein</fullName>
        <ecNumber evidence="14">2.7.13.3</ecNumber>
    </recommendedName>
</protein>
<evidence type="ECO:0000256" key="7">
    <source>
        <dbReference type="ARBA" id="ARBA00022692"/>
    </source>
</evidence>
<feature type="domain" description="Histidine kinase" evidence="16">
    <location>
        <begin position="393"/>
        <end position="587"/>
    </location>
</feature>
<dbReference type="InterPro" id="IPR016380">
    <property type="entry name" value="Sig_transdc_His_kin_NarX/NarQ"/>
</dbReference>
<dbReference type="Pfam" id="PF07730">
    <property type="entry name" value="HisKA_3"/>
    <property type="match status" value="1"/>
</dbReference>
<dbReference type="InterPro" id="IPR036890">
    <property type="entry name" value="HATPase_C_sf"/>
</dbReference>
<evidence type="ECO:0000256" key="4">
    <source>
        <dbReference type="ARBA" id="ARBA00022519"/>
    </source>
</evidence>
<feature type="transmembrane region" description="Helical" evidence="15">
    <location>
        <begin position="154"/>
        <end position="174"/>
    </location>
</feature>
<dbReference type="Proteomes" id="UP001350972">
    <property type="component" value="Chromosome"/>
</dbReference>
<dbReference type="EMBL" id="CP145163">
    <property type="protein sequence ID" value="WWC13728.1"/>
    <property type="molecule type" value="Genomic_DNA"/>
</dbReference>
<dbReference type="SMART" id="SM00387">
    <property type="entry name" value="HATPase_c"/>
    <property type="match status" value="1"/>
</dbReference>
<dbReference type="PIRSF" id="PIRSF003167">
    <property type="entry name" value="STHK_NarX/NarQ"/>
    <property type="match status" value="1"/>
</dbReference>
<keyword evidence="5" id="KW-0597">Phosphoprotein</keyword>
<evidence type="ECO:0000313" key="19">
    <source>
        <dbReference type="Proteomes" id="UP001350972"/>
    </source>
</evidence>
<dbReference type="InterPro" id="IPR050482">
    <property type="entry name" value="Sensor_HK_TwoCompSys"/>
</dbReference>
<evidence type="ECO:0000256" key="2">
    <source>
        <dbReference type="ARBA" id="ARBA00004429"/>
    </source>
</evidence>
<sequence>MLKRLFTPLTLVNQLALIVLLSTAIGVAGIGISARLVHGVQGSAHAINKAGSLRMQSYRLLAAIPLTEGDSKLLDDMNATVFSEELQNAALRDGQDSQLKALQQYWQLELAPGMKHAQNQATVATDVASFVDRIDHLVTSFDHTTEQRIRYVVWLQRVMAIGMALLFLFTIVWLRARLLRPWKQLLAMARAVSHRDFTQRVHISGRNEMASLGMALNNMSKELAESYSVLERRVQEKTAGLEQKNEILAFLWQANRRLHSSAPLCERISPVLNGLQGLTLLRDIEVRVYDFEDEDNHQEFACHSDLECDDKGCYLCPRDLPPLPDAGTTLKWRLSDAHNQYGILLATLPVGRHLSHDQQQLVDTLVEQLTSTLALDRHQEHQQQLIVMEERATIARELHDSIAQSLSCMKMQVSCLQMQGENLPEESRQLLGQIRNELNTSWAQLRELLTTFRLQLTEPGLRPALESSCQEYSAHFGFTVQLDYQLPPRFVPSHQAIHVLQIAREALSNALKPAQATEVTVTVSLRDNQVRLVVADNGRGVPDQAERSNHYGLIIMRDRAQSLRGDCQVRRRENGGTEVVVTFIPEKSFSIQ</sequence>
<dbReference type="CDD" id="cd06225">
    <property type="entry name" value="HAMP"/>
    <property type="match status" value="1"/>
</dbReference>
<keyword evidence="10 14" id="KW-0067">ATP-binding</keyword>
<evidence type="ECO:0000256" key="3">
    <source>
        <dbReference type="ARBA" id="ARBA00022475"/>
    </source>
</evidence>
<keyword evidence="19" id="KW-1185">Reference proteome</keyword>
<dbReference type="SMART" id="SM00304">
    <property type="entry name" value="HAMP"/>
    <property type="match status" value="1"/>
</dbReference>
<evidence type="ECO:0000256" key="6">
    <source>
        <dbReference type="ARBA" id="ARBA00022679"/>
    </source>
</evidence>
<proteinExistence type="predicted"/>
<dbReference type="InterPro" id="IPR003594">
    <property type="entry name" value="HATPase_dom"/>
</dbReference>
<evidence type="ECO:0000256" key="1">
    <source>
        <dbReference type="ARBA" id="ARBA00000085"/>
    </source>
</evidence>
<gene>
    <name evidence="18" type="primary">narX</name>
    <name evidence="18" type="ORF">LM286_10620</name>
</gene>
<keyword evidence="9 14" id="KW-0418">Kinase</keyword>
<dbReference type="RefSeq" id="WP_338482180.1">
    <property type="nucleotide sequence ID" value="NZ_CP145156.1"/>
</dbReference>
<name>A0ABZ2E2B9_RAOOR</name>
<evidence type="ECO:0000259" key="17">
    <source>
        <dbReference type="PROSITE" id="PS50885"/>
    </source>
</evidence>
<evidence type="ECO:0000256" key="5">
    <source>
        <dbReference type="ARBA" id="ARBA00022553"/>
    </source>
</evidence>
<dbReference type="Pfam" id="PF13675">
    <property type="entry name" value="PilJ"/>
    <property type="match status" value="1"/>
</dbReference>
<dbReference type="InterPro" id="IPR011712">
    <property type="entry name" value="Sig_transdc_His_kin_sub3_dim/P"/>
</dbReference>
<keyword evidence="12 14" id="KW-0902">Two-component regulatory system</keyword>
<dbReference type="InterPro" id="IPR042295">
    <property type="entry name" value="NarX-like_N_sf"/>
</dbReference>
<evidence type="ECO:0000256" key="8">
    <source>
        <dbReference type="ARBA" id="ARBA00022741"/>
    </source>
</evidence>
<comment type="catalytic activity">
    <reaction evidence="1 14">
        <text>ATP + protein L-histidine = ADP + protein N-phospho-L-histidine.</text>
        <dbReference type="EC" id="2.7.13.3"/>
    </reaction>
</comment>
<evidence type="ECO:0000256" key="15">
    <source>
        <dbReference type="SAM" id="Phobius"/>
    </source>
</evidence>
<dbReference type="Pfam" id="PF00672">
    <property type="entry name" value="HAMP"/>
    <property type="match status" value="1"/>
</dbReference>
<dbReference type="Gene3D" id="1.20.5.1930">
    <property type="match status" value="1"/>
</dbReference>
<dbReference type="SUPFAM" id="SSF55874">
    <property type="entry name" value="ATPase domain of HSP90 chaperone/DNA topoisomerase II/histidine kinase"/>
    <property type="match status" value="1"/>
</dbReference>
<evidence type="ECO:0000256" key="12">
    <source>
        <dbReference type="ARBA" id="ARBA00023012"/>
    </source>
</evidence>
<dbReference type="NCBIfam" id="NF007896">
    <property type="entry name" value="PRK10600.1"/>
    <property type="match status" value="1"/>
</dbReference>
<keyword evidence="4 14" id="KW-0997">Cell inner membrane</keyword>